<keyword evidence="3" id="KW-0998">Cell outer membrane</keyword>
<dbReference type="PANTHER" id="PTHR30332">
    <property type="entry name" value="PROBABLE GENERAL SECRETION PATHWAY PROTEIN D"/>
    <property type="match status" value="1"/>
</dbReference>
<feature type="region of interest" description="Disordered" evidence="4">
    <location>
        <begin position="548"/>
        <end position="576"/>
    </location>
</feature>
<evidence type="ECO:0000256" key="5">
    <source>
        <dbReference type="SAM" id="SignalP"/>
    </source>
</evidence>
<evidence type="ECO:0000256" key="2">
    <source>
        <dbReference type="ARBA" id="ARBA00023136"/>
    </source>
</evidence>
<evidence type="ECO:0000313" key="7">
    <source>
        <dbReference type="EMBL" id="AUM12436.1"/>
    </source>
</evidence>
<accession>A0A2K9LJ99</accession>
<dbReference type="InterPro" id="IPR001775">
    <property type="entry name" value="GspD/PilQ"/>
</dbReference>
<evidence type="ECO:0000313" key="8">
    <source>
        <dbReference type="Proteomes" id="UP000235116"/>
    </source>
</evidence>
<reference evidence="8" key="1">
    <citation type="submission" date="2017-08" db="EMBL/GenBank/DDBJ databases">
        <title>Direct submision.</title>
        <authorList>
            <person name="Kim S.-J."/>
            <person name="Rhee S.-K."/>
        </authorList>
    </citation>
    <scope>NUCLEOTIDE SEQUENCE [LARGE SCALE GENOMIC DNA]</scope>
    <source>
        <strain evidence="8">GI5</strain>
    </source>
</reference>
<dbReference type="InterPro" id="IPR013358">
    <property type="entry name" value="Pilus_biogenesis_MshL"/>
</dbReference>
<feature type="compositionally biased region" description="Low complexity" evidence="4">
    <location>
        <begin position="32"/>
        <end position="69"/>
    </location>
</feature>
<dbReference type="GO" id="GO:0019867">
    <property type="term" value="C:outer membrane"/>
    <property type="evidence" value="ECO:0007669"/>
    <property type="project" value="InterPro"/>
</dbReference>
<dbReference type="AlphaFoldDB" id="A0A2K9LJ99"/>
<feature type="region of interest" description="Disordered" evidence="4">
    <location>
        <begin position="28"/>
        <end position="75"/>
    </location>
</feature>
<dbReference type="GO" id="GO:0015627">
    <property type="term" value="C:type II protein secretion system complex"/>
    <property type="evidence" value="ECO:0007669"/>
    <property type="project" value="TreeGrafter"/>
</dbReference>
<organism evidence="7 8">
    <name type="scientific">Ketobacter alkanivorans</name>
    <dbReference type="NCBI Taxonomy" id="1917421"/>
    <lineage>
        <taxon>Bacteria</taxon>
        <taxon>Pseudomonadati</taxon>
        <taxon>Pseudomonadota</taxon>
        <taxon>Gammaproteobacteria</taxon>
        <taxon>Pseudomonadales</taxon>
        <taxon>Ketobacteraceae</taxon>
        <taxon>Ketobacter</taxon>
    </lineage>
</organism>
<keyword evidence="1" id="KW-0813">Transport</keyword>
<feature type="compositionally biased region" description="Low complexity" evidence="4">
    <location>
        <begin position="174"/>
        <end position="205"/>
    </location>
</feature>
<dbReference type="PRINTS" id="PR00811">
    <property type="entry name" value="BCTERIALGSPD"/>
</dbReference>
<dbReference type="InterPro" id="IPR004846">
    <property type="entry name" value="T2SS/T3SS_dom"/>
</dbReference>
<dbReference type="OrthoDB" id="9775455at2"/>
<sequence length="576" mass="62330">MMNEIKRAFVALVSIVMLASCASWYKPTSESQPAQAKPAATKPAPEANPQAAAPAAQQQPNTQAKPAARAARRQEVKMPRFDVTAADTPARQFFMSLVHGTSVNMIVHPDVTGNISIRLRNVNLEETLKAVRDAYGFDFVRKPYGYQILPKTMQSRVFRINYLNINRLGVSTTSVSSGQVSTTGQDDSNGSSTSSSRETEVQQSSNIKTESNSAFWQQLQNVLSMIVGGGDGRSVVVDPVSGIAVVRALPSELREAQNFLDSAQLSLKQQVLIEAKILEVELSQGYATGIRWDTFGEGYNGSLETSDNRVAAGLDQADFSSLVSENVSLIGGVFTLGANFTDFTAVLNLLELQGNVKVLSSPRISTLNNQKAVIKVGSDEFFVTDISSTTTTTSSTVSDTPDITLTPFFSGIALDVTPQISDTGEVILHVHPSISEVVEKRKDIGLGDDALSLPLAFSTIRETDSIVRALSGQVVVIGGLMQDSFKEETSQIPFLGDIPLIGDLLFSQKLQRKTKSELVILLKPYVVDDSGYAQEVDAIEERFQPYFPNLNQSPIQQDEEDNEGEGSAEDSSAEAQ</sequence>
<dbReference type="GO" id="GO:0009297">
    <property type="term" value="P:pilus assembly"/>
    <property type="evidence" value="ECO:0007669"/>
    <property type="project" value="InterPro"/>
</dbReference>
<dbReference type="InterPro" id="IPR050810">
    <property type="entry name" value="Bact_Secretion_Sys_Channel"/>
</dbReference>
<dbReference type="RefSeq" id="WP_101893802.1">
    <property type="nucleotide sequence ID" value="NZ_CP022684.1"/>
</dbReference>
<feature type="region of interest" description="Disordered" evidence="4">
    <location>
        <begin position="174"/>
        <end position="208"/>
    </location>
</feature>
<evidence type="ECO:0000256" key="4">
    <source>
        <dbReference type="SAM" id="MobiDB-lite"/>
    </source>
</evidence>
<dbReference type="Pfam" id="PF00263">
    <property type="entry name" value="Secretin"/>
    <property type="match status" value="1"/>
</dbReference>
<evidence type="ECO:0000256" key="1">
    <source>
        <dbReference type="ARBA" id="ARBA00022448"/>
    </source>
</evidence>
<keyword evidence="8" id="KW-1185">Reference proteome</keyword>
<dbReference type="SMART" id="SM00965">
    <property type="entry name" value="STN"/>
    <property type="match status" value="1"/>
</dbReference>
<dbReference type="GO" id="GO:0009306">
    <property type="term" value="P:protein secretion"/>
    <property type="evidence" value="ECO:0007669"/>
    <property type="project" value="InterPro"/>
</dbReference>
<keyword evidence="5" id="KW-0732">Signal</keyword>
<dbReference type="InterPro" id="IPR004845">
    <property type="entry name" value="T2SS_GspD_CS"/>
</dbReference>
<protein>
    <submittedName>
        <fullName evidence="7">Pilus (MSHA type) biogenesis protein MshL</fullName>
    </submittedName>
</protein>
<dbReference type="Pfam" id="PF07655">
    <property type="entry name" value="Secretin_N_2"/>
    <property type="match status" value="1"/>
</dbReference>
<dbReference type="Gene3D" id="3.30.1370.130">
    <property type="match status" value="1"/>
</dbReference>
<gene>
    <name evidence="7" type="ORF">Kalk_08395</name>
</gene>
<dbReference type="NCBIfam" id="TIGR02519">
    <property type="entry name" value="pilus_MshL"/>
    <property type="match status" value="1"/>
</dbReference>
<evidence type="ECO:0000256" key="3">
    <source>
        <dbReference type="ARBA" id="ARBA00023237"/>
    </source>
</evidence>
<dbReference type="PROSITE" id="PS51257">
    <property type="entry name" value="PROKAR_LIPOPROTEIN"/>
    <property type="match status" value="1"/>
</dbReference>
<dbReference type="PROSITE" id="PS00875">
    <property type="entry name" value="T2SP_D"/>
    <property type="match status" value="1"/>
</dbReference>
<dbReference type="KEGG" id="kak:Kalk_08395"/>
<proteinExistence type="predicted"/>
<feature type="chain" id="PRO_5014862546" evidence="5">
    <location>
        <begin position="23"/>
        <end position="576"/>
    </location>
</feature>
<dbReference type="InterPro" id="IPR011514">
    <property type="entry name" value="Secretin_N_2"/>
</dbReference>
<dbReference type="PANTHER" id="PTHR30332:SF17">
    <property type="entry name" value="TYPE IV PILIATION SYSTEM PROTEIN DR_0774-RELATED"/>
    <property type="match status" value="1"/>
</dbReference>
<feature type="compositionally biased region" description="Acidic residues" evidence="4">
    <location>
        <begin position="557"/>
        <end position="576"/>
    </location>
</feature>
<dbReference type="InterPro" id="IPR011662">
    <property type="entry name" value="Secretin/TonB_short_N"/>
</dbReference>
<dbReference type="Proteomes" id="UP000235116">
    <property type="component" value="Chromosome"/>
</dbReference>
<feature type="domain" description="Secretin/TonB short N-terminal" evidence="6">
    <location>
        <begin position="103"/>
        <end position="151"/>
    </location>
</feature>
<dbReference type="EMBL" id="CP022684">
    <property type="protein sequence ID" value="AUM12436.1"/>
    <property type="molecule type" value="Genomic_DNA"/>
</dbReference>
<keyword evidence="2" id="KW-0472">Membrane</keyword>
<evidence type="ECO:0000259" key="6">
    <source>
        <dbReference type="SMART" id="SM00965"/>
    </source>
</evidence>
<feature type="signal peptide" evidence="5">
    <location>
        <begin position="1"/>
        <end position="22"/>
    </location>
</feature>
<name>A0A2K9LJ99_9GAMM</name>